<accession>D2VBG2</accession>
<dbReference type="InParanoid" id="D2VBG2"/>
<evidence type="ECO:0000313" key="3">
    <source>
        <dbReference type="EMBL" id="EFC45791.1"/>
    </source>
</evidence>
<keyword evidence="1" id="KW-0812">Transmembrane</keyword>
<keyword evidence="1" id="KW-1133">Transmembrane helix</keyword>
<dbReference type="SUPFAM" id="SSF46565">
    <property type="entry name" value="Chaperone J-domain"/>
    <property type="match status" value="1"/>
</dbReference>
<dbReference type="Proteomes" id="UP000006671">
    <property type="component" value="Unassembled WGS sequence"/>
</dbReference>
<evidence type="ECO:0000256" key="1">
    <source>
        <dbReference type="SAM" id="Phobius"/>
    </source>
</evidence>
<dbReference type="PROSITE" id="PS50076">
    <property type="entry name" value="DNAJ_2"/>
    <property type="match status" value="1"/>
</dbReference>
<dbReference type="Pfam" id="PF00226">
    <property type="entry name" value="DnaJ"/>
    <property type="match status" value="1"/>
</dbReference>
<evidence type="ECO:0000313" key="4">
    <source>
        <dbReference type="Proteomes" id="UP000006671"/>
    </source>
</evidence>
<dbReference type="PANTHER" id="PTHR44743:SF10">
    <property type="entry name" value="J DOMAIN-CONTAINING PROTEIN"/>
    <property type="match status" value="1"/>
</dbReference>
<feature type="transmembrane region" description="Helical" evidence="1">
    <location>
        <begin position="87"/>
        <end position="109"/>
    </location>
</feature>
<protein>
    <submittedName>
        <fullName evidence="3">DnaJ-domain-containing protein</fullName>
    </submittedName>
</protein>
<organism evidence="4">
    <name type="scientific">Naegleria gruberi</name>
    <name type="common">Amoeba</name>
    <dbReference type="NCBI Taxonomy" id="5762"/>
    <lineage>
        <taxon>Eukaryota</taxon>
        <taxon>Discoba</taxon>
        <taxon>Heterolobosea</taxon>
        <taxon>Tetramitia</taxon>
        <taxon>Eutetramitia</taxon>
        <taxon>Vahlkampfiidae</taxon>
        <taxon>Naegleria</taxon>
    </lineage>
</organism>
<dbReference type="PANTHER" id="PTHR44743">
    <property type="entry name" value="PUTATIVE, EXPRESSED-RELATED"/>
    <property type="match status" value="1"/>
</dbReference>
<gene>
    <name evidence="3" type="ORF">NAEGRDRAFT_57696</name>
</gene>
<dbReference type="VEuPathDB" id="AmoebaDB:NAEGRDRAFT_57696"/>
<dbReference type="OrthoDB" id="445556at2759"/>
<evidence type="ECO:0000259" key="2">
    <source>
        <dbReference type="PROSITE" id="PS50076"/>
    </source>
</evidence>
<dbReference type="InterPro" id="IPR001623">
    <property type="entry name" value="DnaJ_domain"/>
</dbReference>
<keyword evidence="1" id="KW-0472">Membrane</keyword>
<dbReference type="STRING" id="5762.D2VBG2"/>
<feature type="domain" description="J" evidence="2">
    <location>
        <begin position="1"/>
        <end position="63"/>
    </location>
</feature>
<dbReference type="KEGG" id="ngr:NAEGRDRAFT_57696"/>
<keyword evidence="4" id="KW-1185">Reference proteome</keyword>
<dbReference type="GeneID" id="8859015"/>
<dbReference type="SMART" id="SM00271">
    <property type="entry name" value="DnaJ"/>
    <property type="match status" value="1"/>
</dbReference>
<proteinExistence type="predicted"/>
<dbReference type="CDD" id="cd06257">
    <property type="entry name" value="DnaJ"/>
    <property type="match status" value="1"/>
</dbReference>
<name>D2VBG2_NAEGR</name>
<dbReference type="AlphaFoldDB" id="D2VBG2"/>
<sequence length="264" mass="30835">MGLDKNCTDKEVKSQFRRLSRTMHPDRNTQDEPEVAKQKYLQIKESQDILLNQKRRKNFDEHGDPDWVDLFDYETYPDILMNPGKPFVLYTTFIAVLFGAVLPLSFFVLHPALEDPPEWLTEIIFDTIKRAENDLSNENLDSSLENLKQADELWNALIKSFPAYRKSVWCVLIEIRIACRRAQCQLFKASNLKSNTKEFQDLIKETTQMMKTTKDLNNTVLKTSQTRKETFAVISPYLKDVKNMIDNTDLRGNIRDLETLLTTF</sequence>
<dbReference type="RefSeq" id="XP_002678535.1">
    <property type="nucleotide sequence ID" value="XM_002678489.1"/>
</dbReference>
<dbReference type="EMBL" id="GG738861">
    <property type="protein sequence ID" value="EFC45791.1"/>
    <property type="molecule type" value="Genomic_DNA"/>
</dbReference>
<reference evidence="3 4" key="1">
    <citation type="journal article" date="2010" name="Cell">
        <title>The genome of Naegleria gruberi illuminates early eukaryotic versatility.</title>
        <authorList>
            <person name="Fritz-Laylin L.K."/>
            <person name="Prochnik S.E."/>
            <person name="Ginger M.L."/>
            <person name="Dacks J.B."/>
            <person name="Carpenter M.L."/>
            <person name="Field M.C."/>
            <person name="Kuo A."/>
            <person name="Paredez A."/>
            <person name="Chapman J."/>
            <person name="Pham J."/>
            <person name="Shu S."/>
            <person name="Neupane R."/>
            <person name="Cipriano M."/>
            <person name="Mancuso J."/>
            <person name="Tu H."/>
            <person name="Salamov A."/>
            <person name="Lindquist E."/>
            <person name="Shapiro H."/>
            <person name="Lucas S."/>
            <person name="Grigoriev I.V."/>
            <person name="Cande W.Z."/>
            <person name="Fulton C."/>
            <person name="Rokhsar D.S."/>
            <person name="Dawson S.C."/>
        </authorList>
    </citation>
    <scope>NUCLEOTIDE SEQUENCE [LARGE SCALE GENOMIC DNA]</scope>
    <source>
        <strain evidence="3 4">NEG-M</strain>
    </source>
</reference>
<dbReference type="InterPro" id="IPR036869">
    <property type="entry name" value="J_dom_sf"/>
</dbReference>
<dbReference type="Gene3D" id="1.10.287.110">
    <property type="entry name" value="DnaJ domain"/>
    <property type="match status" value="1"/>
</dbReference>